<dbReference type="EMBL" id="AANCRK010000001">
    <property type="protein sequence ID" value="EDN7713663.1"/>
    <property type="molecule type" value="Genomic_DNA"/>
</dbReference>
<feature type="domain" description="IrrE N-terminal-like" evidence="1">
    <location>
        <begin position="56"/>
        <end position="135"/>
    </location>
</feature>
<dbReference type="Proteomes" id="UP000285054">
    <property type="component" value="Unassembled WGS sequence"/>
</dbReference>
<dbReference type="EMBL" id="AALEDS010000010">
    <property type="protein sequence ID" value="ECY6544816.1"/>
    <property type="molecule type" value="Genomic_DNA"/>
</dbReference>
<reference evidence="15 16" key="1">
    <citation type="journal article" date="2018" name="BMC Genomics">
        <title>Genes significantly associated with lineage II food isolates of Listeria monocytogenes.</title>
        <authorList>
            <person name="Pirone-Davies C."/>
            <person name="Chen Y."/>
            <person name="Pightling A."/>
            <person name="Ryan G."/>
            <person name="Wang Y."/>
            <person name="Yao K."/>
            <person name="Hoffmann M."/>
            <person name="Allard M.W."/>
        </authorList>
    </citation>
    <scope>NUCLEOTIDE SEQUENCE [LARGE SCALE GENOMIC DNA]</scope>
    <source>
        <strain evidence="15 16">PNUSAL000190</strain>
    </source>
</reference>
<dbReference type="Proteomes" id="UP000525850">
    <property type="component" value="Unassembled WGS sequence"/>
</dbReference>
<evidence type="ECO:0000313" key="10">
    <source>
        <dbReference type="EMBL" id="ECY6544816.1"/>
    </source>
</evidence>
<evidence type="ECO:0000313" key="27">
    <source>
        <dbReference type="Proteomes" id="UP000525850"/>
    </source>
</evidence>
<dbReference type="EMBL" id="AAMGIV010000007">
    <property type="protein sequence ID" value="EDH0914725.1"/>
    <property type="molecule type" value="Genomic_DNA"/>
</dbReference>
<evidence type="ECO:0000313" key="3">
    <source>
        <dbReference type="EMBL" id="EAD1184097.1"/>
    </source>
</evidence>
<evidence type="ECO:0000313" key="13">
    <source>
        <dbReference type="EMBL" id="EDN9837129.1"/>
    </source>
</evidence>
<evidence type="ECO:0000313" key="5">
    <source>
        <dbReference type="EMBL" id="EAD5773451.1"/>
    </source>
</evidence>
<proteinExistence type="predicted"/>
<dbReference type="InterPro" id="IPR010359">
    <property type="entry name" value="IrrE_HExxH"/>
</dbReference>
<evidence type="ECO:0000259" key="1">
    <source>
        <dbReference type="Pfam" id="PF06114"/>
    </source>
</evidence>
<comment type="caution">
    <text evidence="11">The sequence shown here is derived from an EMBL/GenBank/DDBJ whole genome shotgun (WGS) entry which is preliminary data.</text>
</comment>
<evidence type="ECO:0000313" key="14">
    <source>
        <dbReference type="EMBL" id="EDP8514365.1"/>
    </source>
</evidence>
<evidence type="ECO:0000313" key="9">
    <source>
        <dbReference type="EMBL" id="EAG2996919.1"/>
    </source>
</evidence>
<evidence type="ECO:0000313" key="8">
    <source>
        <dbReference type="EMBL" id="EAG2514206.1"/>
    </source>
</evidence>
<evidence type="ECO:0000313" key="19">
    <source>
        <dbReference type="Proteomes" id="UP000364988"/>
    </source>
</evidence>
<reference evidence="11" key="3">
    <citation type="submission" date="2019-10" db="EMBL/GenBank/DDBJ databases">
        <authorList>
            <consortium name="GenomeTrakr: Next Generation Sequencing Network for Food Pathogen Tracability"/>
        </authorList>
    </citation>
    <scope>NUCLEOTIDE SEQUENCE</scope>
    <source>
        <strain evidence="9 28">10B02965A-1</strain>
        <strain evidence="12 23">CFSAN102901</strain>
        <strain evidence="6 21">FDA00006494</strain>
        <strain evidence="3 22">FDA00008584</strain>
        <strain evidence="7">FDA00011243</strain>
        <strain evidence="2 17">FDA00013332</strain>
        <strain evidence="11">FDA00014739</strain>
        <strain evidence="14">FDA00015054</strain>
        <strain evidence="25">FDA1090798-S029-001</strain>
        <strain evidence="26">FDA956581-098-004</strain>
        <strain evidence="8 27">FDA960927-006-004</strain>
        <strain evidence="5 20">FSIS31901579</strain>
        <strain evidence="13 24">OSF101448</strain>
        <strain evidence="4 18">VA-WGS-00405</strain>
    </source>
</reference>
<evidence type="ECO:0000313" key="26">
    <source>
        <dbReference type="Proteomes" id="UP000481141"/>
    </source>
</evidence>
<evidence type="ECO:0000313" key="18">
    <source>
        <dbReference type="Proteomes" id="UP000345329"/>
    </source>
</evidence>
<evidence type="ECO:0000313" key="25">
    <source>
        <dbReference type="Proteomes" id="UP000478704"/>
    </source>
</evidence>
<protein>
    <submittedName>
        <fullName evidence="10">ImmA/IrrE family metallo-endopeptidase</fullName>
    </submittedName>
</protein>
<evidence type="ECO:0000313" key="16">
    <source>
        <dbReference type="Proteomes" id="UP000285054"/>
    </source>
</evidence>
<evidence type="ECO:0000313" key="15">
    <source>
        <dbReference type="EMBL" id="RJZ24226.1"/>
    </source>
</evidence>
<dbReference type="Proteomes" id="UP000549379">
    <property type="component" value="Unassembled WGS sequence"/>
</dbReference>
<dbReference type="EMBL" id="AABAYG010000005">
    <property type="protein sequence ID" value="EAG2245925.1"/>
    <property type="molecule type" value="Genomic_DNA"/>
</dbReference>
<dbReference type="Proteomes" id="UP000364988">
    <property type="component" value="Unassembled WGS sequence"/>
</dbReference>
<evidence type="ECO:0000313" key="28">
    <source>
        <dbReference type="Proteomes" id="UP000549379"/>
    </source>
</evidence>
<evidence type="ECO:0000313" key="11">
    <source>
        <dbReference type="EMBL" id="EDH0914725.1"/>
    </source>
</evidence>
<dbReference type="Proteomes" id="UP000478704">
    <property type="component" value="Unassembled WGS sequence"/>
</dbReference>
<evidence type="ECO:0000313" key="20">
    <source>
        <dbReference type="Proteomes" id="UP000376505"/>
    </source>
</evidence>
<evidence type="ECO:0000313" key="12">
    <source>
        <dbReference type="EMBL" id="EDN7713663.1"/>
    </source>
</evidence>
<dbReference type="EMBL" id="QXKO01000001">
    <property type="protein sequence ID" value="RJZ24226.1"/>
    <property type="molecule type" value="Genomic_DNA"/>
</dbReference>
<dbReference type="Proteomes" id="UP000331186">
    <property type="component" value="Unassembled WGS sequence"/>
</dbReference>
<dbReference type="RefSeq" id="WP_012951298.1">
    <property type="nucleotide sequence ID" value="NZ_CP019167.1"/>
</dbReference>
<dbReference type="EMBL" id="AANPAU010000006">
    <property type="protein sequence ID" value="EDP8514365.1"/>
    <property type="molecule type" value="Genomic_DNA"/>
</dbReference>
<evidence type="ECO:0000313" key="17">
    <source>
        <dbReference type="Proteomes" id="UP000331186"/>
    </source>
</evidence>
<evidence type="ECO:0000313" key="24">
    <source>
        <dbReference type="Proteomes" id="UP000467347"/>
    </source>
</evidence>
<evidence type="ECO:0000313" key="4">
    <source>
        <dbReference type="EMBL" id="EAD3791793.1"/>
    </source>
</evidence>
<dbReference type="Proteomes" id="UP000403352">
    <property type="component" value="Unassembled WGS sequence"/>
</dbReference>
<name>A0A5L9UAV0_LISMN</name>
<dbReference type="EMBL" id="AABBHO010000015">
    <property type="protein sequence ID" value="EAG2996919.1"/>
    <property type="molecule type" value="Genomic_DNA"/>
</dbReference>
<dbReference type="AlphaFoldDB" id="A0A5L9UAV0"/>
<organism evidence="11">
    <name type="scientific">Listeria monocytogenes</name>
    <dbReference type="NCBI Taxonomy" id="1639"/>
    <lineage>
        <taxon>Bacteria</taxon>
        <taxon>Bacillati</taxon>
        <taxon>Bacillota</taxon>
        <taxon>Bacilli</taxon>
        <taxon>Bacillales</taxon>
        <taxon>Listeriaceae</taxon>
        <taxon>Listeria</taxon>
    </lineage>
</organism>
<accession>A0A5L9UAV0</accession>
<dbReference type="Proteomes" id="UP000376505">
    <property type="component" value="Unassembled WGS sequence"/>
</dbReference>
<dbReference type="Pfam" id="PF06114">
    <property type="entry name" value="Peptidase_M78"/>
    <property type="match status" value="1"/>
</dbReference>
<evidence type="ECO:0000313" key="23">
    <source>
        <dbReference type="Proteomes" id="UP000455569"/>
    </source>
</evidence>
<dbReference type="EMBL" id="AAAMZD010000001">
    <property type="protein sequence ID" value="EAD3791793.1"/>
    <property type="molecule type" value="Genomic_DNA"/>
</dbReference>
<dbReference type="Proteomes" id="UP000379076">
    <property type="component" value="Unassembled WGS sequence"/>
</dbReference>
<dbReference type="EMBL" id="AANDSR010000007">
    <property type="protein sequence ID" value="EDN9837129.1"/>
    <property type="molecule type" value="Genomic_DNA"/>
</dbReference>
<evidence type="ECO:0000313" key="21">
    <source>
        <dbReference type="Proteomes" id="UP000379076"/>
    </source>
</evidence>
<gene>
    <name evidence="6" type="ORF">ART25_10375</name>
    <name evidence="8" type="ORF">B1N52_03465</name>
    <name evidence="7" type="ORF">B1S26_10980</name>
    <name evidence="9" type="ORF">B5K54_06435</name>
    <name evidence="2" type="ORF">DU018_04750</name>
    <name evidence="15" type="ORF">DYZ50_00232</name>
    <name evidence="5" type="ORF">EXZ73_04010</name>
    <name evidence="10" type="ORF">F6436_10765</name>
    <name evidence="14" type="ORF">G3O21_001789</name>
    <name evidence="11" type="ORF">GCV82_06195</name>
    <name evidence="13" type="ORF">GJW51_10720</name>
    <name evidence="12" type="ORF">GQG13_00840</name>
    <name evidence="3" type="ORF">QD52_03255</name>
    <name evidence="4" type="ORF">UI29_03275</name>
</gene>
<evidence type="ECO:0000313" key="22">
    <source>
        <dbReference type="Proteomes" id="UP000403352"/>
    </source>
</evidence>
<evidence type="ECO:0000313" key="2">
    <source>
        <dbReference type="EMBL" id="EAC6547676.1"/>
    </source>
</evidence>
<dbReference type="EMBL" id="AAAQQZ010000005">
    <property type="protein sequence ID" value="EAE1339311.1"/>
    <property type="molecule type" value="Genomic_DNA"/>
</dbReference>
<evidence type="ECO:0000313" key="6">
    <source>
        <dbReference type="EMBL" id="EAE1339311.1"/>
    </source>
</evidence>
<dbReference type="EMBL" id="AAAJKI010000008">
    <property type="protein sequence ID" value="EAC6547676.1"/>
    <property type="molecule type" value="Genomic_DNA"/>
</dbReference>
<dbReference type="EMBL" id="AABBAW010000001">
    <property type="protein sequence ID" value="EAG2514206.1"/>
    <property type="molecule type" value="Genomic_DNA"/>
</dbReference>
<reference evidence="10 19" key="2">
    <citation type="submission" date="2019-09" db="EMBL/GenBank/DDBJ databases">
        <authorList>
            <consortium name="GenomeTrakr network: Whole genome sequencing for foodborne pathogen traceback"/>
        </authorList>
    </citation>
    <scope>NUCLEOTIDE SEQUENCE [LARGE SCALE GENOMIC DNA]</scope>
    <source>
        <strain evidence="10 19">FLAG-55987</strain>
    </source>
</reference>
<dbReference type="Proteomes" id="UP000455569">
    <property type="component" value="Unassembled WGS sequence"/>
</dbReference>
<dbReference type="Proteomes" id="UP000481141">
    <property type="component" value="Unassembled WGS sequence"/>
</dbReference>
<dbReference type="Proteomes" id="UP000467347">
    <property type="component" value="Unassembled WGS sequence"/>
</dbReference>
<sequence>MNILDFYQPSVAEKYLSDYLIAQNVLLPSDLEIESLLIKLNLFIVKGDFSMSLADYGGIVLAQQLSREQFIEKLHHELVHIITHCGNQQLMNLKAIENQEKNANRSLMYISIPYHMLNFIDFTSDYIEQDLLELFPTTTSDIISNRMLSIRNYLLQSSSLPKLQYG</sequence>
<evidence type="ECO:0000313" key="7">
    <source>
        <dbReference type="EMBL" id="EAG2245925.1"/>
    </source>
</evidence>
<dbReference type="EMBL" id="AAALRN010000001">
    <property type="protein sequence ID" value="EAD1184097.1"/>
    <property type="molecule type" value="Genomic_DNA"/>
</dbReference>
<dbReference type="Proteomes" id="UP000345329">
    <property type="component" value="Unassembled WGS sequence"/>
</dbReference>
<dbReference type="EMBL" id="AAANYN010000004">
    <property type="protein sequence ID" value="EAD5773451.1"/>
    <property type="molecule type" value="Genomic_DNA"/>
</dbReference>